<dbReference type="PIRSF" id="PIRSF016578">
    <property type="entry name" value="HsaA"/>
    <property type="match status" value="1"/>
</dbReference>
<dbReference type="RefSeq" id="WP_206717310.1">
    <property type="nucleotide sequence ID" value="NZ_CP071091.1"/>
</dbReference>
<dbReference type="CDD" id="cd01158">
    <property type="entry name" value="SCAD_SBCAD"/>
    <property type="match status" value="1"/>
</dbReference>
<dbReference type="PROSITE" id="PS00073">
    <property type="entry name" value="ACYL_COA_DH_2"/>
    <property type="match status" value="1"/>
</dbReference>
<proteinExistence type="inferred from homology"/>
<gene>
    <name evidence="9" type="ORF">JY572_05975</name>
</gene>
<reference evidence="9 10" key="1">
    <citation type="submission" date="2021-02" db="EMBL/GenBank/DDBJ databases">
        <title>De Novo genome assembly of isolated myxobacteria.</title>
        <authorList>
            <person name="Stevens D.C."/>
        </authorList>
    </citation>
    <scope>NUCLEOTIDE SEQUENCE [LARGE SCALE GENOMIC DNA]</scope>
    <source>
        <strain evidence="9 10">SCHIC003</strain>
    </source>
</reference>
<keyword evidence="5" id="KW-0560">Oxidoreductase</keyword>
<dbReference type="PROSITE" id="PS00072">
    <property type="entry name" value="ACYL_COA_DH_1"/>
    <property type="match status" value="1"/>
</dbReference>
<dbReference type="Gene3D" id="2.40.110.10">
    <property type="entry name" value="Butyryl-CoA Dehydrogenase, subunit A, domain 2"/>
    <property type="match status" value="1"/>
</dbReference>
<feature type="domain" description="Acyl-CoA oxidase/dehydrogenase middle" evidence="7">
    <location>
        <begin position="122"/>
        <end position="217"/>
    </location>
</feature>
<dbReference type="Pfam" id="PF00441">
    <property type="entry name" value="Acyl-CoA_dh_1"/>
    <property type="match status" value="1"/>
</dbReference>
<evidence type="ECO:0000259" key="7">
    <source>
        <dbReference type="Pfam" id="PF02770"/>
    </source>
</evidence>
<evidence type="ECO:0000259" key="6">
    <source>
        <dbReference type="Pfam" id="PF00441"/>
    </source>
</evidence>
<evidence type="ECO:0000256" key="4">
    <source>
        <dbReference type="ARBA" id="ARBA00022827"/>
    </source>
</evidence>
<evidence type="ECO:0000256" key="2">
    <source>
        <dbReference type="ARBA" id="ARBA00009347"/>
    </source>
</evidence>
<dbReference type="InterPro" id="IPR036250">
    <property type="entry name" value="AcylCo_DH-like_C"/>
</dbReference>
<evidence type="ECO:0000313" key="9">
    <source>
        <dbReference type="EMBL" id="QSQ15613.1"/>
    </source>
</evidence>
<comment type="cofactor">
    <cofactor evidence="1 5">
        <name>FAD</name>
        <dbReference type="ChEBI" id="CHEBI:57692"/>
    </cofactor>
</comment>
<keyword evidence="3 5" id="KW-0285">Flavoprotein</keyword>
<accession>A0ABX7NB11</accession>
<dbReference type="Pfam" id="PF02771">
    <property type="entry name" value="Acyl-CoA_dh_N"/>
    <property type="match status" value="1"/>
</dbReference>
<protein>
    <submittedName>
        <fullName evidence="9">Acyl-CoA dehydrogenase</fullName>
    </submittedName>
</protein>
<dbReference type="InterPro" id="IPR046373">
    <property type="entry name" value="Acyl-CoA_Oxase/DH_mid-dom_sf"/>
</dbReference>
<evidence type="ECO:0000259" key="8">
    <source>
        <dbReference type="Pfam" id="PF02771"/>
    </source>
</evidence>
<dbReference type="InterPro" id="IPR013786">
    <property type="entry name" value="AcylCoA_DH/ox_N"/>
</dbReference>
<feature type="domain" description="Acyl-CoA dehydrogenase/oxidase C-terminal" evidence="6">
    <location>
        <begin position="229"/>
        <end position="377"/>
    </location>
</feature>
<sequence>MNFELTDVQREIQRMCREFAAKELTPNARKWDEHHAWPTDAVKKLAELSLLGVAVPEQYGGAGLDNVCYALAMEEISRGCASTGVIMSVNNSLYCDPVMKFGTEAQKEEFLTPFARGDKLGCFGLTEPEAGSDAAAQQTVAVRRGDEFIINGSKNWITNGPKADAIVLFTMTNREAGNKGISAFLVPTNTPGFIRAEPDKKMGISAAWSCSMFFEDMRVPAKNLLGKEGEGFKVAMSTLDGGRIGIASQALGIARAAYEEAVRYSGERKSFGKPIREHQAIQFMIADMAMEIDAARLLVWRAALLKDKGVRHSAESAMAKLYASEMASRVANKALQVHGGMGYSKEMDVERHVRDARITEIYEGTSEIQRIVISANVLKE</sequence>
<dbReference type="Pfam" id="PF02770">
    <property type="entry name" value="Acyl-CoA_dh_M"/>
    <property type="match status" value="1"/>
</dbReference>
<dbReference type="PANTHER" id="PTHR43884:SF12">
    <property type="entry name" value="ISOVALERYL-COA DEHYDROGENASE, MITOCHONDRIAL-RELATED"/>
    <property type="match status" value="1"/>
</dbReference>
<dbReference type="Gene3D" id="1.20.140.10">
    <property type="entry name" value="Butyryl-CoA Dehydrogenase, subunit A, domain 3"/>
    <property type="match status" value="1"/>
</dbReference>
<keyword evidence="4 5" id="KW-0274">FAD</keyword>
<dbReference type="Proteomes" id="UP000663090">
    <property type="component" value="Chromosome"/>
</dbReference>
<comment type="similarity">
    <text evidence="2 5">Belongs to the acyl-CoA dehydrogenase family.</text>
</comment>
<dbReference type="EMBL" id="CP071091">
    <property type="protein sequence ID" value="QSQ15613.1"/>
    <property type="molecule type" value="Genomic_DNA"/>
</dbReference>
<keyword evidence="10" id="KW-1185">Reference proteome</keyword>
<dbReference type="InterPro" id="IPR037069">
    <property type="entry name" value="AcylCoA_DH/ox_N_sf"/>
</dbReference>
<organism evidence="9 10">
    <name type="scientific">Myxococcus landrumensis</name>
    <dbReference type="NCBI Taxonomy" id="2813577"/>
    <lineage>
        <taxon>Bacteria</taxon>
        <taxon>Pseudomonadati</taxon>
        <taxon>Myxococcota</taxon>
        <taxon>Myxococcia</taxon>
        <taxon>Myxococcales</taxon>
        <taxon>Cystobacterineae</taxon>
        <taxon>Myxococcaceae</taxon>
        <taxon>Myxococcus</taxon>
    </lineage>
</organism>
<dbReference type="InterPro" id="IPR009075">
    <property type="entry name" value="AcylCo_DH/oxidase_C"/>
</dbReference>
<dbReference type="Gene3D" id="1.10.540.10">
    <property type="entry name" value="Acyl-CoA dehydrogenase/oxidase, N-terminal domain"/>
    <property type="match status" value="1"/>
</dbReference>
<evidence type="ECO:0000256" key="3">
    <source>
        <dbReference type="ARBA" id="ARBA00022630"/>
    </source>
</evidence>
<dbReference type="SUPFAM" id="SSF56645">
    <property type="entry name" value="Acyl-CoA dehydrogenase NM domain-like"/>
    <property type="match status" value="1"/>
</dbReference>
<feature type="domain" description="Acyl-CoA dehydrogenase/oxidase N-terminal" evidence="8">
    <location>
        <begin position="6"/>
        <end position="118"/>
    </location>
</feature>
<dbReference type="SUPFAM" id="SSF47203">
    <property type="entry name" value="Acyl-CoA dehydrogenase C-terminal domain-like"/>
    <property type="match status" value="1"/>
</dbReference>
<evidence type="ECO:0000313" key="10">
    <source>
        <dbReference type="Proteomes" id="UP000663090"/>
    </source>
</evidence>
<dbReference type="PANTHER" id="PTHR43884">
    <property type="entry name" value="ACYL-COA DEHYDROGENASE"/>
    <property type="match status" value="1"/>
</dbReference>
<evidence type="ECO:0000256" key="5">
    <source>
        <dbReference type="RuleBase" id="RU362125"/>
    </source>
</evidence>
<evidence type="ECO:0000256" key="1">
    <source>
        <dbReference type="ARBA" id="ARBA00001974"/>
    </source>
</evidence>
<name>A0ABX7NB11_9BACT</name>
<dbReference type="InterPro" id="IPR006091">
    <property type="entry name" value="Acyl-CoA_Oxase/DH_mid-dom"/>
</dbReference>
<dbReference type="InterPro" id="IPR009100">
    <property type="entry name" value="AcylCoA_DH/oxidase_NM_dom_sf"/>
</dbReference>
<dbReference type="InterPro" id="IPR006089">
    <property type="entry name" value="Acyl-CoA_DH_CS"/>
</dbReference>